<proteinExistence type="predicted"/>
<protein>
    <submittedName>
        <fullName evidence="1">5217_t:CDS:1</fullName>
    </submittedName>
</protein>
<gene>
    <name evidence="1" type="ORF">RPERSI_LOCUS15067</name>
</gene>
<dbReference type="EMBL" id="CAJVQC010035616">
    <property type="protein sequence ID" value="CAG8759455.1"/>
    <property type="molecule type" value="Genomic_DNA"/>
</dbReference>
<name>A0ACA9QMW4_9GLOM</name>
<accession>A0ACA9QMW4</accession>
<evidence type="ECO:0000313" key="2">
    <source>
        <dbReference type="Proteomes" id="UP000789920"/>
    </source>
</evidence>
<keyword evidence="2" id="KW-1185">Reference proteome</keyword>
<evidence type="ECO:0000313" key="1">
    <source>
        <dbReference type="EMBL" id="CAG8759455.1"/>
    </source>
</evidence>
<organism evidence="1 2">
    <name type="scientific">Racocetra persica</name>
    <dbReference type="NCBI Taxonomy" id="160502"/>
    <lineage>
        <taxon>Eukaryota</taxon>
        <taxon>Fungi</taxon>
        <taxon>Fungi incertae sedis</taxon>
        <taxon>Mucoromycota</taxon>
        <taxon>Glomeromycotina</taxon>
        <taxon>Glomeromycetes</taxon>
        <taxon>Diversisporales</taxon>
        <taxon>Gigasporaceae</taxon>
        <taxon>Racocetra</taxon>
    </lineage>
</organism>
<comment type="caution">
    <text evidence="1">The sequence shown here is derived from an EMBL/GenBank/DDBJ whole genome shotgun (WGS) entry which is preliminary data.</text>
</comment>
<dbReference type="Proteomes" id="UP000789920">
    <property type="component" value="Unassembled WGS sequence"/>
</dbReference>
<sequence>MTEKLVKINKQLAKTLISTGLSINLISIEYVKKKRLTWERLKKELTIGPVDVEVIEYISGIDVVVYSVGVIGENERCRYIIRSGLKKAMFMISEKLKKNEIMISKVNTTNYKDLKSYGHKIDHVNKTIKK</sequence>
<reference evidence="1" key="1">
    <citation type="submission" date="2021-06" db="EMBL/GenBank/DDBJ databases">
        <authorList>
            <person name="Kallberg Y."/>
            <person name="Tangrot J."/>
            <person name="Rosling A."/>
        </authorList>
    </citation>
    <scope>NUCLEOTIDE SEQUENCE</scope>
    <source>
        <strain evidence="1">MA461A</strain>
    </source>
</reference>
<feature type="non-terminal residue" evidence="1">
    <location>
        <position position="130"/>
    </location>
</feature>